<feature type="compositionally biased region" description="Basic residues" evidence="1">
    <location>
        <begin position="156"/>
        <end position="165"/>
    </location>
</feature>
<keyword evidence="4" id="KW-1185">Reference proteome</keyword>
<sequence>MPWSKHYYTVASPPRRKIVTGGGGEAKCDAAAAKGDDSLCLSLSLGDIYTNNNAPAAWAKADAAAAAAGVGGFRRSSPVVAAMFPPAPVLPAPSAAAAAVHPPPLFDAVVLQASGAFFPAAAGTAPTPPHQMASIDDVVPAADVVTPPAAATKQQRPAKRPRSVPRRPSISPGAAADETVEIEGGLHVSPPYPWSTARVGVHYSLAELTNRGISTITGDLQCKRCDFLKLVSLDARARFEDLCGYVSSNVQGMDDRAPKRWREPVLPDCDKCGQRGSMRPVIPADKHRINWVFLLLMEMLGVCTLEQLKHFCAYTQQHRTGAKDRVLYSTYMELCNQLLPNGIFDMESERRKRTRLNV</sequence>
<dbReference type="InterPro" id="IPR055513">
    <property type="entry name" value="DUF7086"/>
</dbReference>
<reference evidence="3 4" key="2">
    <citation type="submission" date="2024-10" db="EMBL/GenBank/DDBJ databases">
        <authorList>
            <person name="Ryan C."/>
        </authorList>
    </citation>
    <scope>NUCLEOTIDE SEQUENCE [LARGE SCALE GENOMIC DNA]</scope>
</reference>
<name>A0ABC8W4B7_9POAL</name>
<dbReference type="AlphaFoldDB" id="A0ABC8W4B7"/>
<evidence type="ECO:0000313" key="4">
    <source>
        <dbReference type="Proteomes" id="UP001497457"/>
    </source>
</evidence>
<organism evidence="3 4">
    <name type="scientific">Urochloa decumbens</name>
    <dbReference type="NCBI Taxonomy" id="240449"/>
    <lineage>
        <taxon>Eukaryota</taxon>
        <taxon>Viridiplantae</taxon>
        <taxon>Streptophyta</taxon>
        <taxon>Embryophyta</taxon>
        <taxon>Tracheophyta</taxon>
        <taxon>Spermatophyta</taxon>
        <taxon>Magnoliopsida</taxon>
        <taxon>Liliopsida</taxon>
        <taxon>Poales</taxon>
        <taxon>Poaceae</taxon>
        <taxon>PACMAD clade</taxon>
        <taxon>Panicoideae</taxon>
        <taxon>Panicodae</taxon>
        <taxon>Paniceae</taxon>
        <taxon>Melinidinae</taxon>
        <taxon>Urochloa</taxon>
    </lineage>
</organism>
<feature type="domain" description="DUF7086" evidence="2">
    <location>
        <begin position="206"/>
        <end position="338"/>
    </location>
</feature>
<dbReference type="PANTHER" id="PTHR34272:SF1">
    <property type="entry name" value="EXPRESSED PROTEIN"/>
    <property type="match status" value="1"/>
</dbReference>
<dbReference type="Pfam" id="PF23324">
    <property type="entry name" value="DUF7086"/>
    <property type="match status" value="1"/>
</dbReference>
<dbReference type="EMBL" id="OZ075121">
    <property type="protein sequence ID" value="CAL4901959.1"/>
    <property type="molecule type" value="Genomic_DNA"/>
</dbReference>
<feature type="region of interest" description="Disordered" evidence="1">
    <location>
        <begin position="147"/>
        <end position="177"/>
    </location>
</feature>
<evidence type="ECO:0000256" key="1">
    <source>
        <dbReference type="SAM" id="MobiDB-lite"/>
    </source>
</evidence>
<reference evidence="4" key="1">
    <citation type="submission" date="2024-06" db="EMBL/GenBank/DDBJ databases">
        <authorList>
            <person name="Ryan C."/>
        </authorList>
    </citation>
    <scope>NUCLEOTIDE SEQUENCE [LARGE SCALE GENOMIC DNA]</scope>
</reference>
<evidence type="ECO:0000313" key="3">
    <source>
        <dbReference type="EMBL" id="CAL4901959.1"/>
    </source>
</evidence>
<accession>A0ABC8W4B7</accession>
<dbReference type="PANTHER" id="PTHR34272">
    <property type="entry name" value="EXPRESSED PROTEIN"/>
    <property type="match status" value="1"/>
</dbReference>
<proteinExistence type="predicted"/>
<dbReference type="Proteomes" id="UP001497457">
    <property type="component" value="Chromosome 11b"/>
</dbReference>
<evidence type="ECO:0000259" key="2">
    <source>
        <dbReference type="Pfam" id="PF23324"/>
    </source>
</evidence>
<gene>
    <name evidence="3" type="ORF">URODEC1_LOCUS9666</name>
</gene>
<protein>
    <recommendedName>
        <fullName evidence="2">DUF7086 domain-containing protein</fullName>
    </recommendedName>
</protein>